<dbReference type="Pfam" id="PF00034">
    <property type="entry name" value="Cytochrom_C"/>
    <property type="match status" value="1"/>
</dbReference>
<feature type="chain" id="PRO_5045797817" evidence="7">
    <location>
        <begin position="30"/>
        <end position="180"/>
    </location>
</feature>
<evidence type="ECO:0000256" key="6">
    <source>
        <dbReference type="PROSITE-ProRule" id="PRU00433"/>
    </source>
</evidence>
<keyword evidence="5 6" id="KW-0408">Iron</keyword>
<keyword evidence="10" id="KW-1185">Reference proteome</keyword>
<dbReference type="PANTHER" id="PTHR11961">
    <property type="entry name" value="CYTOCHROME C"/>
    <property type="match status" value="1"/>
</dbReference>
<protein>
    <submittedName>
        <fullName evidence="9">Cytochrome c family protein</fullName>
    </submittedName>
</protein>
<dbReference type="RefSeq" id="WP_233676662.1">
    <property type="nucleotide sequence ID" value="NZ_JAJUOS010000006.1"/>
</dbReference>
<feature type="signal peptide" evidence="7">
    <location>
        <begin position="1"/>
        <end position="29"/>
    </location>
</feature>
<dbReference type="PROSITE" id="PS51007">
    <property type="entry name" value="CYTC"/>
    <property type="match status" value="1"/>
</dbReference>
<accession>A0ABS8YUZ6</accession>
<gene>
    <name evidence="9" type="ORF">LZA78_09325</name>
</gene>
<evidence type="ECO:0000313" key="10">
    <source>
        <dbReference type="Proteomes" id="UP001521181"/>
    </source>
</evidence>
<proteinExistence type="predicted"/>
<dbReference type="InterPro" id="IPR036909">
    <property type="entry name" value="Cyt_c-like_dom_sf"/>
</dbReference>
<dbReference type="EMBL" id="JAJUOS010000006">
    <property type="protein sequence ID" value="MCE5973679.1"/>
    <property type="molecule type" value="Genomic_DNA"/>
</dbReference>
<evidence type="ECO:0000256" key="7">
    <source>
        <dbReference type="SAM" id="SignalP"/>
    </source>
</evidence>
<organism evidence="9 10">
    <name type="scientific">Rhodobacter flavimaris</name>
    <dbReference type="NCBI Taxonomy" id="2907145"/>
    <lineage>
        <taxon>Bacteria</taxon>
        <taxon>Pseudomonadati</taxon>
        <taxon>Pseudomonadota</taxon>
        <taxon>Alphaproteobacteria</taxon>
        <taxon>Rhodobacterales</taxon>
        <taxon>Rhodobacter group</taxon>
        <taxon>Rhodobacter</taxon>
    </lineage>
</organism>
<feature type="domain" description="Cytochrome c" evidence="8">
    <location>
        <begin position="81"/>
        <end position="179"/>
    </location>
</feature>
<evidence type="ECO:0000313" key="9">
    <source>
        <dbReference type="EMBL" id="MCE5973679.1"/>
    </source>
</evidence>
<evidence type="ECO:0000256" key="1">
    <source>
        <dbReference type="ARBA" id="ARBA00022448"/>
    </source>
</evidence>
<dbReference type="Proteomes" id="UP001521181">
    <property type="component" value="Unassembled WGS sequence"/>
</dbReference>
<sequence>MFNTMNFLKAAGALLGAFLFFLVANTASNALFTIGDTAHGEAEGEHAEFAMMTAAPGGLLDAGGGEEAAAEEEVVVALDGGDAAKGEKVFGKCKACHKVDGTNGTGPHLDGVVDRAVAGVEGFGYSDAMVAHGGTWTLEALDAWLAKPKDYIPGNKMSFAGLPKAEDRADLIAYLRSLGG</sequence>
<evidence type="ECO:0000256" key="3">
    <source>
        <dbReference type="ARBA" id="ARBA00022723"/>
    </source>
</evidence>
<keyword evidence="7" id="KW-0732">Signal</keyword>
<reference evidence="9 10" key="1">
    <citation type="submission" date="2021-12" db="EMBL/GenBank/DDBJ databases">
        <title>Sinirhodobacter sp. WL0062 is a bacterium isolated from seawater.</title>
        <authorList>
            <person name="Wang L."/>
            <person name="He W."/>
            <person name="Zhang D.-F."/>
        </authorList>
    </citation>
    <scope>NUCLEOTIDE SEQUENCE [LARGE SCALE GENOMIC DNA]</scope>
    <source>
        <strain evidence="9 10">WL0062</strain>
    </source>
</reference>
<evidence type="ECO:0000256" key="4">
    <source>
        <dbReference type="ARBA" id="ARBA00022982"/>
    </source>
</evidence>
<evidence type="ECO:0000256" key="5">
    <source>
        <dbReference type="ARBA" id="ARBA00023004"/>
    </source>
</evidence>
<evidence type="ECO:0000256" key="2">
    <source>
        <dbReference type="ARBA" id="ARBA00022617"/>
    </source>
</evidence>
<dbReference type="SUPFAM" id="SSF46626">
    <property type="entry name" value="Cytochrome c"/>
    <property type="match status" value="1"/>
</dbReference>
<keyword evidence="1" id="KW-0813">Transport</keyword>
<name>A0ABS8YUZ6_9RHOB</name>
<keyword evidence="4" id="KW-0249">Electron transport</keyword>
<dbReference type="InterPro" id="IPR009056">
    <property type="entry name" value="Cyt_c-like_dom"/>
</dbReference>
<comment type="caution">
    <text evidence="9">The sequence shown here is derived from an EMBL/GenBank/DDBJ whole genome shotgun (WGS) entry which is preliminary data.</text>
</comment>
<dbReference type="InterPro" id="IPR002327">
    <property type="entry name" value="Cyt_c_1A/1B"/>
</dbReference>
<dbReference type="PRINTS" id="PR00604">
    <property type="entry name" value="CYTCHRMECIAB"/>
</dbReference>
<keyword evidence="2 6" id="KW-0349">Heme</keyword>
<dbReference type="Gene3D" id="1.10.760.10">
    <property type="entry name" value="Cytochrome c-like domain"/>
    <property type="match status" value="1"/>
</dbReference>
<keyword evidence="3 6" id="KW-0479">Metal-binding</keyword>
<evidence type="ECO:0000259" key="8">
    <source>
        <dbReference type="PROSITE" id="PS51007"/>
    </source>
</evidence>